<reference evidence="4" key="1">
    <citation type="journal article" date="2019" name="Int. J. Syst. Evol. Microbiol.">
        <title>The Global Catalogue of Microorganisms (GCM) 10K type strain sequencing project: providing services to taxonomists for standard genome sequencing and annotation.</title>
        <authorList>
            <consortium name="The Broad Institute Genomics Platform"/>
            <consortium name="The Broad Institute Genome Sequencing Center for Infectious Disease"/>
            <person name="Wu L."/>
            <person name="Ma J."/>
        </authorList>
    </citation>
    <scope>NUCLEOTIDE SEQUENCE [LARGE SCALE GENOMIC DNA]</scope>
    <source>
        <strain evidence="4">JCM 17452</strain>
    </source>
</reference>
<evidence type="ECO:0000256" key="1">
    <source>
        <dbReference type="SAM" id="SignalP"/>
    </source>
</evidence>
<sequence>MMIKKMFLALMALGVLATSCSDDDNAPALSTLTLDLSGLEPLGDDFVYEGWIIVDGSPVSTGVFSSVSFPQTFTVDAQQLSTASRFVLSIEPTDDPDPAPADTKLLVGDFSGNEASVNSNIVGDFSSASGAFFLRTPTDETGTNNGNDHYGVWFGTPGMPPIPNFVLPTLPDGWVYEGWVVGDAGPITTGTFTAFNAADGFNDFSETLQAGPPVPGEDFFLNAPSGETFPLDVRGRTVVISVEPVPDNSPAPFAIKPLVGTAGQETAPSTHNFGQNLGSLPFGTVTR</sequence>
<keyword evidence="1" id="KW-0732">Signal</keyword>
<accession>A0ABP8EEA4</accession>
<dbReference type="Proteomes" id="UP001500027">
    <property type="component" value="Unassembled WGS sequence"/>
</dbReference>
<comment type="caution">
    <text evidence="3">The sequence shown here is derived from an EMBL/GenBank/DDBJ whole genome shotgun (WGS) entry which is preliminary data.</text>
</comment>
<proteinExistence type="predicted"/>
<evidence type="ECO:0000313" key="4">
    <source>
        <dbReference type="Proteomes" id="UP001500027"/>
    </source>
</evidence>
<dbReference type="Pfam" id="PF10099">
    <property type="entry name" value="RskA_C"/>
    <property type="match status" value="1"/>
</dbReference>
<feature type="signal peptide" evidence="1">
    <location>
        <begin position="1"/>
        <end position="17"/>
    </location>
</feature>
<dbReference type="PROSITE" id="PS51257">
    <property type="entry name" value="PROKAR_LIPOPROTEIN"/>
    <property type="match status" value="1"/>
</dbReference>
<name>A0ABP8EEA4_9FLAO</name>
<organism evidence="3 4">
    <name type="scientific">Hyunsoonleella aestuarii</name>
    <dbReference type="NCBI Taxonomy" id="912802"/>
    <lineage>
        <taxon>Bacteria</taxon>
        <taxon>Pseudomonadati</taxon>
        <taxon>Bacteroidota</taxon>
        <taxon>Flavobacteriia</taxon>
        <taxon>Flavobacteriales</taxon>
        <taxon>Flavobacteriaceae</taxon>
    </lineage>
</organism>
<evidence type="ECO:0000313" key="3">
    <source>
        <dbReference type="EMBL" id="GAA4270534.1"/>
    </source>
</evidence>
<gene>
    <name evidence="3" type="ORF">GCM10022257_26350</name>
</gene>
<dbReference type="EMBL" id="BAABAV010000003">
    <property type="protein sequence ID" value="GAA4270534.1"/>
    <property type="molecule type" value="Genomic_DNA"/>
</dbReference>
<feature type="domain" description="Anti-sigma K factor RskA C-terminal" evidence="2">
    <location>
        <begin position="31"/>
        <end position="99"/>
    </location>
</feature>
<keyword evidence="4" id="KW-1185">Reference proteome</keyword>
<protein>
    <recommendedName>
        <fullName evidence="2">Anti-sigma K factor RskA C-terminal domain-containing protein</fullName>
    </recommendedName>
</protein>
<dbReference type="InterPro" id="IPR018764">
    <property type="entry name" value="RskA_C"/>
</dbReference>
<feature type="chain" id="PRO_5046139506" description="Anti-sigma K factor RskA C-terminal domain-containing protein" evidence="1">
    <location>
        <begin position="18"/>
        <end position="287"/>
    </location>
</feature>
<evidence type="ECO:0000259" key="2">
    <source>
        <dbReference type="Pfam" id="PF10099"/>
    </source>
</evidence>